<dbReference type="AlphaFoldDB" id="A0A4V0HCK3"/>
<name>A0A4V0HCK3_STRPO</name>
<dbReference type="Gene3D" id="1.10.490.50">
    <property type="entry name" value="Antibiotic binding domain of TipA-like multidrug resistance regulators"/>
    <property type="match status" value="1"/>
</dbReference>
<keyword evidence="2" id="KW-0238">DNA-binding</keyword>
<dbReference type="SUPFAM" id="SSF89082">
    <property type="entry name" value="Antibiotic binding domain of TipA-like multidrug resistance regulators"/>
    <property type="match status" value="1"/>
</dbReference>
<reference evidence="6 7" key="1">
    <citation type="submission" date="2019-05" db="EMBL/GenBank/DDBJ databases">
        <authorList>
            <consortium name="Pathogen Informatics"/>
        </authorList>
    </citation>
    <scope>NUCLEOTIDE SEQUENCE [LARGE SCALE GENOMIC DNA]</scope>
    <source>
        <strain evidence="6 7">NCTC10924</strain>
    </source>
</reference>
<dbReference type="Proteomes" id="UP000306241">
    <property type="component" value="Chromosome"/>
</dbReference>
<proteinExistence type="predicted"/>
<dbReference type="GO" id="GO:0003700">
    <property type="term" value="F:DNA-binding transcription factor activity"/>
    <property type="evidence" value="ECO:0007669"/>
    <property type="project" value="InterPro"/>
</dbReference>
<dbReference type="CDD" id="cd01106">
    <property type="entry name" value="HTH_TipAL-Mta"/>
    <property type="match status" value="1"/>
</dbReference>
<evidence type="ECO:0000256" key="2">
    <source>
        <dbReference type="ARBA" id="ARBA00023125"/>
    </source>
</evidence>
<dbReference type="InterPro" id="IPR012925">
    <property type="entry name" value="TipAS_dom"/>
</dbReference>
<dbReference type="PANTHER" id="PTHR30204:SF90">
    <property type="entry name" value="HTH-TYPE TRANSCRIPTIONAL ACTIVATOR MTA"/>
    <property type="match status" value="1"/>
</dbReference>
<evidence type="ECO:0000256" key="3">
    <source>
        <dbReference type="ARBA" id="ARBA00023159"/>
    </source>
</evidence>
<organism evidence="6 7">
    <name type="scientific">Streptococcus porcinus</name>
    <dbReference type="NCBI Taxonomy" id="1340"/>
    <lineage>
        <taxon>Bacteria</taxon>
        <taxon>Bacillati</taxon>
        <taxon>Bacillota</taxon>
        <taxon>Bacilli</taxon>
        <taxon>Lactobacillales</taxon>
        <taxon>Streptococcaceae</taxon>
        <taxon>Streptococcus</taxon>
    </lineage>
</organism>
<dbReference type="SMART" id="SM00422">
    <property type="entry name" value="HTH_MERR"/>
    <property type="match status" value="1"/>
</dbReference>
<dbReference type="PROSITE" id="PS50937">
    <property type="entry name" value="HTH_MERR_2"/>
    <property type="match status" value="1"/>
</dbReference>
<dbReference type="InterPro" id="IPR000551">
    <property type="entry name" value="MerR-type_HTH_dom"/>
</dbReference>
<dbReference type="SUPFAM" id="SSF46955">
    <property type="entry name" value="Putative DNA-binding domain"/>
    <property type="match status" value="1"/>
</dbReference>
<evidence type="ECO:0000313" key="7">
    <source>
        <dbReference type="Proteomes" id="UP000306241"/>
    </source>
</evidence>
<gene>
    <name evidence="6" type="primary">tipA</name>
    <name evidence="6" type="ORF">NCTC10924_01486</name>
</gene>
<protein>
    <submittedName>
        <fullName evidence="6">Transcriptional regulator, MerR family</fullName>
    </submittedName>
</protein>
<evidence type="ECO:0000259" key="5">
    <source>
        <dbReference type="PROSITE" id="PS50937"/>
    </source>
</evidence>
<dbReference type="Gene3D" id="1.10.1660.10">
    <property type="match status" value="1"/>
</dbReference>
<accession>A0A4V0HCK3</accession>
<keyword evidence="4" id="KW-0804">Transcription</keyword>
<evidence type="ECO:0000313" key="6">
    <source>
        <dbReference type="EMBL" id="VTT45663.1"/>
    </source>
</evidence>
<feature type="domain" description="HTH merR-type" evidence="5">
    <location>
        <begin position="1"/>
        <end position="70"/>
    </location>
</feature>
<keyword evidence="1" id="KW-0805">Transcription regulation</keyword>
<keyword evidence="3" id="KW-0010">Activator</keyword>
<dbReference type="InterPro" id="IPR009061">
    <property type="entry name" value="DNA-bd_dom_put_sf"/>
</dbReference>
<dbReference type="GO" id="GO:0003677">
    <property type="term" value="F:DNA binding"/>
    <property type="evidence" value="ECO:0007669"/>
    <property type="project" value="UniProtKB-KW"/>
</dbReference>
<evidence type="ECO:0000256" key="1">
    <source>
        <dbReference type="ARBA" id="ARBA00023015"/>
    </source>
</evidence>
<dbReference type="InterPro" id="IPR036244">
    <property type="entry name" value="TipA-like_antibiotic-bd"/>
</dbReference>
<dbReference type="InterPro" id="IPR047057">
    <property type="entry name" value="MerR_fam"/>
</dbReference>
<evidence type="ECO:0000256" key="4">
    <source>
        <dbReference type="ARBA" id="ARBA00023163"/>
    </source>
</evidence>
<dbReference type="Pfam" id="PF13411">
    <property type="entry name" value="MerR_1"/>
    <property type="match status" value="1"/>
</dbReference>
<dbReference type="Pfam" id="PF07739">
    <property type="entry name" value="TipAS"/>
    <property type="match status" value="1"/>
</dbReference>
<sequence>MRTVKEVSQLSGVTIKTLHHYDKIGLLKPVLIKENGYRYYDNDNLHRLQEILLFRELEFPLKDIDQILNHQSYDRQEALKDQIKLLELKRVKIDKLIAHAKQMEKGEVTMTFETFEHLEYDKYQTEVKERWGATQAYREYNQKKGELTFEAIGNQMTGIFSEFAAMQELGADHEKVEAQVKKLQAYITDHFYSCTIEILAELGPLYKADQRFKDNIDKMGGPGTADFVAKAIKIYCQL</sequence>
<dbReference type="OrthoDB" id="9814833at2"/>
<dbReference type="PANTHER" id="PTHR30204">
    <property type="entry name" value="REDOX-CYCLING DRUG-SENSING TRANSCRIPTIONAL ACTIVATOR SOXR"/>
    <property type="match status" value="1"/>
</dbReference>
<dbReference type="EMBL" id="LR594052">
    <property type="protein sequence ID" value="VTT45663.1"/>
    <property type="molecule type" value="Genomic_DNA"/>
</dbReference>
<dbReference type="RefSeq" id="WP_003085759.1">
    <property type="nucleotide sequence ID" value="NZ_CP070236.1"/>
</dbReference>